<sequence>MGRGRIGVRDWAIAAGVAAILLVTGLTGQRSATNLDLPGGFTRPG</sequence>
<dbReference type="Proteomes" id="UP000621500">
    <property type="component" value="Unassembled WGS sequence"/>
</dbReference>
<organism evidence="1 2">
    <name type="scientific">Plantactinospora mayteni</name>
    <dbReference type="NCBI Taxonomy" id="566021"/>
    <lineage>
        <taxon>Bacteria</taxon>
        <taxon>Bacillati</taxon>
        <taxon>Actinomycetota</taxon>
        <taxon>Actinomycetes</taxon>
        <taxon>Micromonosporales</taxon>
        <taxon>Micromonosporaceae</taxon>
        <taxon>Plantactinospora</taxon>
    </lineage>
</organism>
<dbReference type="RefSeq" id="WP_203856702.1">
    <property type="nucleotide sequence ID" value="NZ_BONX01000008.1"/>
</dbReference>
<protein>
    <submittedName>
        <fullName evidence="1">Uncharacterized protein</fullName>
    </submittedName>
</protein>
<keyword evidence="2" id="KW-1185">Reference proteome</keyword>
<dbReference type="EMBL" id="BONX01000008">
    <property type="protein sequence ID" value="GIG95094.1"/>
    <property type="molecule type" value="Genomic_DNA"/>
</dbReference>
<evidence type="ECO:0000313" key="2">
    <source>
        <dbReference type="Proteomes" id="UP000621500"/>
    </source>
</evidence>
<evidence type="ECO:0000313" key="1">
    <source>
        <dbReference type="EMBL" id="GIG95094.1"/>
    </source>
</evidence>
<proteinExistence type="predicted"/>
<reference evidence="1 2" key="1">
    <citation type="submission" date="2021-01" db="EMBL/GenBank/DDBJ databases">
        <title>Whole genome shotgun sequence of Plantactinospora mayteni NBRC 109088.</title>
        <authorList>
            <person name="Komaki H."/>
            <person name="Tamura T."/>
        </authorList>
    </citation>
    <scope>NUCLEOTIDE SEQUENCE [LARGE SCALE GENOMIC DNA]</scope>
    <source>
        <strain evidence="1 2">NBRC 109088</strain>
    </source>
</reference>
<accession>A0ABQ4EK12</accession>
<name>A0ABQ4EK12_9ACTN</name>
<comment type="caution">
    <text evidence="1">The sequence shown here is derived from an EMBL/GenBank/DDBJ whole genome shotgun (WGS) entry which is preliminary data.</text>
</comment>
<gene>
    <name evidence="1" type="ORF">Pma05_16670</name>
</gene>